<name>A0A225DVJ6_9BACT</name>
<reference evidence="2" key="1">
    <citation type="submission" date="2017-06" db="EMBL/GenBank/DDBJ databases">
        <title>Genome analysis of Fimbriiglobus ruber SP5, the first member of the order Planctomycetales with confirmed chitinolytic capability.</title>
        <authorList>
            <person name="Ravin N.V."/>
            <person name="Rakitin A.L."/>
            <person name="Ivanova A.A."/>
            <person name="Beletsky A.V."/>
            <person name="Kulichevskaya I.S."/>
            <person name="Mardanov A.V."/>
            <person name="Dedysh S.N."/>
        </authorList>
    </citation>
    <scope>NUCLEOTIDE SEQUENCE [LARGE SCALE GENOMIC DNA]</scope>
    <source>
        <strain evidence="2">SP5</strain>
    </source>
</reference>
<organism evidence="1 2">
    <name type="scientific">Fimbriiglobus ruber</name>
    <dbReference type="NCBI Taxonomy" id="1908690"/>
    <lineage>
        <taxon>Bacteria</taxon>
        <taxon>Pseudomonadati</taxon>
        <taxon>Planctomycetota</taxon>
        <taxon>Planctomycetia</taxon>
        <taxon>Gemmatales</taxon>
        <taxon>Gemmataceae</taxon>
        <taxon>Fimbriiglobus</taxon>
    </lineage>
</organism>
<evidence type="ECO:0000313" key="1">
    <source>
        <dbReference type="EMBL" id="OWK45560.1"/>
    </source>
</evidence>
<keyword evidence="2" id="KW-1185">Reference proteome</keyword>
<dbReference type="RefSeq" id="WP_088253278.1">
    <property type="nucleotide sequence ID" value="NZ_NIDE01000002.1"/>
</dbReference>
<proteinExistence type="predicted"/>
<dbReference type="OrthoDB" id="283884at2"/>
<gene>
    <name evidence="1" type="ORF">FRUB_01891</name>
</gene>
<dbReference type="Proteomes" id="UP000214646">
    <property type="component" value="Unassembled WGS sequence"/>
</dbReference>
<protein>
    <submittedName>
        <fullName evidence="1">Uncharacterized protein</fullName>
    </submittedName>
</protein>
<accession>A0A225DVJ6</accession>
<evidence type="ECO:0000313" key="2">
    <source>
        <dbReference type="Proteomes" id="UP000214646"/>
    </source>
</evidence>
<dbReference type="EMBL" id="NIDE01000002">
    <property type="protein sequence ID" value="OWK45560.1"/>
    <property type="molecule type" value="Genomic_DNA"/>
</dbReference>
<dbReference type="AlphaFoldDB" id="A0A225DVJ6"/>
<comment type="caution">
    <text evidence="1">The sequence shown here is derived from an EMBL/GenBank/DDBJ whole genome shotgun (WGS) entry which is preliminary data.</text>
</comment>
<sequence length="92" mass="10543">MGQKVKNVEAVTDYADNRHFLRLHRDILLPAEACDAVRRHLTAGRWEEAKQISLEHAPEDAHAEIELFFRATADRLAETSPAVETAPERPWR</sequence>